<accession>W4L943</accession>
<name>W4L943_ENTF1</name>
<feature type="region of interest" description="Disordered" evidence="1">
    <location>
        <begin position="1"/>
        <end position="32"/>
    </location>
</feature>
<evidence type="ECO:0000313" key="3">
    <source>
        <dbReference type="Proteomes" id="UP000019141"/>
    </source>
</evidence>
<dbReference type="HOGENOM" id="CLU_192042_0_0_7"/>
<sequence length="85" mass="9669">MNTIHHRLHSVNDRRSHQTARAGWRPRQTSPRQLAADIANSIRQHRAAGDACWVQPHEFTPNPDIQAMVQALLNPTQPEKESTCL</sequence>
<comment type="caution">
    <text evidence="2">The sequence shown here is derived from an EMBL/GenBank/DDBJ whole genome shotgun (WGS) entry which is preliminary data.</text>
</comment>
<organism evidence="2 3">
    <name type="scientific">Entotheonella factor</name>
    <dbReference type="NCBI Taxonomy" id="1429438"/>
    <lineage>
        <taxon>Bacteria</taxon>
        <taxon>Pseudomonadati</taxon>
        <taxon>Nitrospinota/Tectimicrobiota group</taxon>
        <taxon>Candidatus Tectimicrobiota</taxon>
        <taxon>Candidatus Entotheonellia</taxon>
        <taxon>Candidatus Entotheonellales</taxon>
        <taxon>Candidatus Entotheonellaceae</taxon>
        <taxon>Candidatus Entotheonella</taxon>
    </lineage>
</organism>
<gene>
    <name evidence="2" type="ORF">ETSY1_37470</name>
</gene>
<reference evidence="2 3" key="1">
    <citation type="journal article" date="2014" name="Nature">
        <title>An environmental bacterial taxon with a large and distinct metabolic repertoire.</title>
        <authorList>
            <person name="Wilson M.C."/>
            <person name="Mori T."/>
            <person name="Ruckert C."/>
            <person name="Uria A.R."/>
            <person name="Helf M.J."/>
            <person name="Takada K."/>
            <person name="Gernert C."/>
            <person name="Steffens U.A."/>
            <person name="Heycke N."/>
            <person name="Schmitt S."/>
            <person name="Rinke C."/>
            <person name="Helfrich E.J."/>
            <person name="Brachmann A.O."/>
            <person name="Gurgui C."/>
            <person name="Wakimoto T."/>
            <person name="Kracht M."/>
            <person name="Crusemann M."/>
            <person name="Hentschel U."/>
            <person name="Abe I."/>
            <person name="Matsunaga S."/>
            <person name="Kalinowski J."/>
            <person name="Takeyama H."/>
            <person name="Piel J."/>
        </authorList>
    </citation>
    <scope>NUCLEOTIDE SEQUENCE [LARGE SCALE GENOMIC DNA]</scope>
    <source>
        <strain evidence="3">TSY1</strain>
    </source>
</reference>
<keyword evidence="3" id="KW-1185">Reference proteome</keyword>
<dbReference type="EMBL" id="AZHW01001166">
    <property type="protein sequence ID" value="ETW93841.1"/>
    <property type="molecule type" value="Genomic_DNA"/>
</dbReference>
<evidence type="ECO:0000313" key="2">
    <source>
        <dbReference type="EMBL" id="ETW93841.1"/>
    </source>
</evidence>
<dbReference type="AlphaFoldDB" id="W4L943"/>
<proteinExistence type="predicted"/>
<dbReference type="Proteomes" id="UP000019141">
    <property type="component" value="Unassembled WGS sequence"/>
</dbReference>
<evidence type="ECO:0000256" key="1">
    <source>
        <dbReference type="SAM" id="MobiDB-lite"/>
    </source>
</evidence>
<protein>
    <submittedName>
        <fullName evidence="2">Uncharacterized protein</fullName>
    </submittedName>
</protein>